<evidence type="ECO:0000259" key="1">
    <source>
        <dbReference type="Pfam" id="PF13609"/>
    </source>
</evidence>
<dbReference type="SUPFAM" id="SSF56935">
    <property type="entry name" value="Porins"/>
    <property type="match status" value="1"/>
</dbReference>
<feature type="domain" description="Porin" evidence="1">
    <location>
        <begin position="8"/>
        <end position="311"/>
    </location>
</feature>
<dbReference type="GO" id="GO:0015288">
    <property type="term" value="F:porin activity"/>
    <property type="evidence" value="ECO:0007669"/>
    <property type="project" value="InterPro"/>
</dbReference>
<dbReference type="OMA" id="ANFWIEE"/>
<comment type="caution">
    <text evidence="2">The sequence shown here is derived from an EMBL/GenBank/DDBJ whole genome shotgun (WGS) entry which is preliminary data.</text>
</comment>
<sequence>MKKTVLAVALSLVAGSAIAADVNQNVSERARESMIDLILSGEEFSVGGQVAVGGEYLEGRKVNGEKKEFHNYDVTGFDLFINYQKGNVIGQFAGEFDLAENYSSMDAKFSVIDTWVGYKTGFGVASIGYANDSALDAVDGAADLTIEYGASASDASDVNQVIKFEGMKEGFKYGIAYYGDREADASGQRGFNGYVGFKNEQFQVNAGYEKNDEKAGGTDIEQIYLVNGVVTFGDLAIGANVANHERFNGDESMLYSASAGYTIDKLYLAIGYANQEAYESNGVDSEWTNFGGSYQFTNKLSALVDIKVDLSDDNNSDDLAAFFKVAYDF</sequence>
<evidence type="ECO:0000313" key="2">
    <source>
        <dbReference type="EMBL" id="POB49791.1"/>
    </source>
</evidence>
<dbReference type="InterPro" id="IPR033900">
    <property type="entry name" value="Gram_neg_porin_domain"/>
</dbReference>
<accession>A0A1W6M313</accession>
<protein>
    <submittedName>
        <fullName evidence="2">Porin</fullName>
    </submittedName>
</protein>
<gene>
    <name evidence="2" type="ORF">CRN52_01765</name>
</gene>
<evidence type="ECO:0000313" key="3">
    <source>
        <dbReference type="Proteomes" id="UP000237466"/>
    </source>
</evidence>
<dbReference type="Pfam" id="PF13609">
    <property type="entry name" value="Porin_4"/>
    <property type="match status" value="1"/>
</dbReference>
<dbReference type="Gene3D" id="2.40.160.10">
    <property type="entry name" value="Porin"/>
    <property type="match status" value="1"/>
</dbReference>
<proteinExistence type="predicted"/>
<dbReference type="AlphaFoldDB" id="A0A1W6M313"/>
<reference evidence="2 3" key="1">
    <citation type="journal article" date="2018" name="Front. Microbiol.">
        <title>Phylogeny of Vibrio vulnificus from the Analysis of the Core-Genome: Implications for Intra-Species Taxonomy.</title>
        <authorList>
            <person name="Roig F.J."/>
            <person name="Gonzalez-Candelas F."/>
            <person name="Sanjuan E."/>
            <person name="Fouz B."/>
            <person name="Feil E.J."/>
            <person name="Llorens C."/>
            <person name="Baker-Austin C."/>
            <person name="Oliver J.D."/>
            <person name="Danin-Poleg Y."/>
            <person name="Gibas C.J."/>
            <person name="Kashi Y."/>
            <person name="Gulig P.A."/>
            <person name="Morrison S.S."/>
            <person name="Amaro C."/>
        </authorList>
    </citation>
    <scope>NUCLEOTIDE SEQUENCE [LARGE SCALE GENOMIC DNA]</scope>
    <source>
        <strain evidence="2 3">CECT4608</strain>
    </source>
</reference>
<dbReference type="GO" id="GO:0016020">
    <property type="term" value="C:membrane"/>
    <property type="evidence" value="ECO:0007669"/>
    <property type="project" value="InterPro"/>
</dbReference>
<dbReference type="EMBL" id="PDGH01000026">
    <property type="protein sequence ID" value="POB49791.1"/>
    <property type="molecule type" value="Genomic_DNA"/>
</dbReference>
<name>A0A1W6M313_VIBVL</name>
<dbReference type="KEGG" id="vvl:VV93_v1c12900"/>
<organism evidence="2 3">
    <name type="scientific">Vibrio vulnificus</name>
    <dbReference type="NCBI Taxonomy" id="672"/>
    <lineage>
        <taxon>Bacteria</taxon>
        <taxon>Pseudomonadati</taxon>
        <taxon>Pseudomonadota</taxon>
        <taxon>Gammaproteobacteria</taxon>
        <taxon>Vibrionales</taxon>
        <taxon>Vibrionaceae</taxon>
        <taxon>Vibrio</taxon>
    </lineage>
</organism>
<dbReference type="RefSeq" id="WP_011080714.1">
    <property type="nucleotide sequence ID" value="NZ_AP026552.1"/>
</dbReference>
<dbReference type="Proteomes" id="UP000237466">
    <property type="component" value="Unassembled WGS sequence"/>
</dbReference>
<dbReference type="InterPro" id="IPR023614">
    <property type="entry name" value="Porin_dom_sf"/>
</dbReference>